<proteinExistence type="predicted"/>
<dbReference type="Proteomes" id="UP000789405">
    <property type="component" value="Unassembled WGS sequence"/>
</dbReference>
<evidence type="ECO:0000256" key="4">
    <source>
        <dbReference type="ARBA" id="ARBA00022833"/>
    </source>
</evidence>
<keyword evidence="3" id="KW-0863">Zinc-finger</keyword>
<evidence type="ECO:0000313" key="7">
    <source>
        <dbReference type="EMBL" id="CAG8814679.1"/>
    </source>
</evidence>
<reference evidence="7" key="1">
    <citation type="submission" date="2021-06" db="EMBL/GenBank/DDBJ databases">
        <authorList>
            <person name="Kallberg Y."/>
            <person name="Tangrot J."/>
            <person name="Rosling A."/>
        </authorList>
    </citation>
    <scope>NUCLEOTIDE SEQUENCE</scope>
    <source>
        <strain evidence="7">MA453B</strain>
    </source>
</reference>
<dbReference type="InterPro" id="IPR052035">
    <property type="entry name" value="ZnF_BED_domain_contain"/>
</dbReference>
<sequence length="137" mass="15834">CFKIVTLEMSIAKLPTLSQTVPAYDYLFETIKEFQIKNNLSSGINEATNFALQKLEDYYSTSDGLKYKPIGNKETDESSPKLNALSTHIFKKRKIVQTDELNSYLKEPPSNYDVDILTYWKLHQSEYPNLAKMAYDF</sequence>
<accession>A0A9N9K7M3</accession>
<feature type="non-terminal residue" evidence="7">
    <location>
        <position position="1"/>
    </location>
</feature>
<dbReference type="GO" id="GO:0008270">
    <property type="term" value="F:zinc ion binding"/>
    <property type="evidence" value="ECO:0007669"/>
    <property type="project" value="UniProtKB-KW"/>
</dbReference>
<evidence type="ECO:0000313" key="8">
    <source>
        <dbReference type="Proteomes" id="UP000789405"/>
    </source>
</evidence>
<evidence type="ECO:0000256" key="3">
    <source>
        <dbReference type="ARBA" id="ARBA00022771"/>
    </source>
</evidence>
<evidence type="ECO:0000256" key="2">
    <source>
        <dbReference type="ARBA" id="ARBA00022723"/>
    </source>
</evidence>
<name>A0A9N9K7M3_9GLOM</name>
<keyword evidence="8" id="KW-1185">Reference proteome</keyword>
<dbReference type="InterPro" id="IPR008906">
    <property type="entry name" value="HATC_C_dom"/>
</dbReference>
<comment type="subcellular location">
    <subcellularLocation>
        <location evidence="1">Nucleus</location>
    </subcellularLocation>
</comment>
<dbReference type="PANTHER" id="PTHR46481">
    <property type="entry name" value="ZINC FINGER BED DOMAIN-CONTAINING PROTEIN 4"/>
    <property type="match status" value="1"/>
</dbReference>
<evidence type="ECO:0000256" key="5">
    <source>
        <dbReference type="ARBA" id="ARBA00023242"/>
    </source>
</evidence>
<gene>
    <name evidence="7" type="ORF">DERYTH_LOCUS26002</name>
</gene>
<feature type="domain" description="HAT C-terminal dimerisation" evidence="6">
    <location>
        <begin position="100"/>
        <end position="136"/>
    </location>
</feature>
<dbReference type="SUPFAM" id="SSF53098">
    <property type="entry name" value="Ribonuclease H-like"/>
    <property type="match status" value="1"/>
</dbReference>
<dbReference type="OrthoDB" id="2403588at2759"/>
<keyword evidence="5" id="KW-0539">Nucleus</keyword>
<dbReference type="GO" id="GO:0005634">
    <property type="term" value="C:nucleus"/>
    <property type="evidence" value="ECO:0007669"/>
    <property type="project" value="UniProtKB-SubCell"/>
</dbReference>
<evidence type="ECO:0000259" key="6">
    <source>
        <dbReference type="Pfam" id="PF05699"/>
    </source>
</evidence>
<dbReference type="AlphaFoldDB" id="A0A9N9K7M3"/>
<protein>
    <submittedName>
        <fullName evidence="7">14228_t:CDS:1</fullName>
    </submittedName>
</protein>
<dbReference type="Pfam" id="PF05699">
    <property type="entry name" value="Dimer_Tnp_hAT"/>
    <property type="match status" value="1"/>
</dbReference>
<keyword evidence="2" id="KW-0479">Metal-binding</keyword>
<evidence type="ECO:0000256" key="1">
    <source>
        <dbReference type="ARBA" id="ARBA00004123"/>
    </source>
</evidence>
<dbReference type="PANTHER" id="PTHR46481:SF10">
    <property type="entry name" value="ZINC FINGER BED DOMAIN-CONTAINING PROTEIN 39"/>
    <property type="match status" value="1"/>
</dbReference>
<organism evidence="7 8">
    <name type="scientific">Dentiscutata erythropus</name>
    <dbReference type="NCBI Taxonomy" id="1348616"/>
    <lineage>
        <taxon>Eukaryota</taxon>
        <taxon>Fungi</taxon>
        <taxon>Fungi incertae sedis</taxon>
        <taxon>Mucoromycota</taxon>
        <taxon>Glomeromycotina</taxon>
        <taxon>Glomeromycetes</taxon>
        <taxon>Diversisporales</taxon>
        <taxon>Gigasporaceae</taxon>
        <taxon>Dentiscutata</taxon>
    </lineage>
</organism>
<dbReference type="EMBL" id="CAJVPY010051608">
    <property type="protein sequence ID" value="CAG8814679.1"/>
    <property type="molecule type" value="Genomic_DNA"/>
</dbReference>
<keyword evidence="4" id="KW-0862">Zinc</keyword>
<comment type="caution">
    <text evidence="7">The sequence shown here is derived from an EMBL/GenBank/DDBJ whole genome shotgun (WGS) entry which is preliminary data.</text>
</comment>
<dbReference type="GO" id="GO:0046983">
    <property type="term" value="F:protein dimerization activity"/>
    <property type="evidence" value="ECO:0007669"/>
    <property type="project" value="InterPro"/>
</dbReference>
<dbReference type="InterPro" id="IPR012337">
    <property type="entry name" value="RNaseH-like_sf"/>
</dbReference>